<dbReference type="BioCyc" id="JESP1508404:G14D9-11227-MONOMER"/>
<dbReference type="Proteomes" id="UP000031449">
    <property type="component" value="Chromosome"/>
</dbReference>
<evidence type="ECO:0000313" key="3">
    <source>
        <dbReference type="Proteomes" id="UP000031449"/>
    </source>
</evidence>
<proteinExistence type="predicted"/>
<gene>
    <name evidence="2" type="ORF">JMA_19720</name>
</gene>
<reference evidence="2 3" key="1">
    <citation type="submission" date="2014-08" db="EMBL/GenBank/DDBJ databases">
        <title>Complete genome of a marine bacteria Jeotgalibacillus malaysiensis.</title>
        <authorList>
            <person name="Yaakop A.S."/>
            <person name="Chan K.-G."/>
            <person name="Goh K.M."/>
        </authorList>
    </citation>
    <scope>NUCLEOTIDE SEQUENCE [LARGE SCALE GENOMIC DNA]</scope>
    <source>
        <strain evidence="2 3">D5</strain>
    </source>
</reference>
<sequence length="47" mass="5695">MLLTVFNIPFIVFSLFTLSSILSVLFYVSWRKYVDHKKNMPERERNN</sequence>
<protein>
    <submittedName>
        <fullName evidence="2">Uncharacterized protein</fullName>
    </submittedName>
</protein>
<dbReference type="HOGENOM" id="CLU_3169059_0_0_9"/>
<organism evidence="2 3">
    <name type="scientific">Jeotgalibacillus malaysiensis</name>
    <dbReference type="NCBI Taxonomy" id="1508404"/>
    <lineage>
        <taxon>Bacteria</taxon>
        <taxon>Bacillati</taxon>
        <taxon>Bacillota</taxon>
        <taxon>Bacilli</taxon>
        <taxon>Bacillales</taxon>
        <taxon>Caryophanaceae</taxon>
        <taxon>Jeotgalibacillus</taxon>
    </lineage>
</organism>
<evidence type="ECO:0000313" key="2">
    <source>
        <dbReference type="EMBL" id="AJD91289.1"/>
    </source>
</evidence>
<keyword evidence="3" id="KW-1185">Reference proteome</keyword>
<name>A0A0B5ATE0_9BACL</name>
<dbReference type="AlphaFoldDB" id="A0A0B5ATE0"/>
<keyword evidence="1" id="KW-1133">Transmembrane helix</keyword>
<evidence type="ECO:0000256" key="1">
    <source>
        <dbReference type="SAM" id="Phobius"/>
    </source>
</evidence>
<keyword evidence="1" id="KW-0472">Membrane</keyword>
<dbReference type="OrthoDB" id="2988195at2"/>
<keyword evidence="1" id="KW-0812">Transmembrane</keyword>
<dbReference type="STRING" id="1508404.JMA_19720"/>
<dbReference type="EMBL" id="CP009416">
    <property type="protein sequence ID" value="AJD91289.1"/>
    <property type="molecule type" value="Genomic_DNA"/>
</dbReference>
<accession>A0A0B5ATE0</accession>
<feature type="transmembrane region" description="Helical" evidence="1">
    <location>
        <begin position="6"/>
        <end position="30"/>
    </location>
</feature>
<dbReference type="KEGG" id="jeo:JMA_19720"/>